<dbReference type="GO" id="GO:0006032">
    <property type="term" value="P:chitin catabolic process"/>
    <property type="evidence" value="ECO:0007669"/>
    <property type="project" value="TreeGrafter"/>
</dbReference>
<dbReference type="InterPro" id="IPR011583">
    <property type="entry name" value="Chitinase_II/V-like_cat"/>
</dbReference>
<dbReference type="Gene3D" id="3.20.20.80">
    <property type="entry name" value="Glycosidases"/>
    <property type="match status" value="1"/>
</dbReference>
<sequence>MRPSFAFKAVVAASCTALASATAPIIAQYWPAYNSADQAPAQIPWQSGGIAYYFVTVTTSAGFKVPEDQSTADIAEFVKEAKAHGVRPVFSLGGWSGSIYFSSLLDSATKQASLATKIKGFMDKYGFVGVDLDWEFPNNRGIGCNRVNKDDSTRLLQFLKVLRQKLGTSKLITAAVSTEGFLGPDGAPLASFAPYAKYFDYLNLMLYDIAGPWSPTTGPNAPLRKCASDSSVQTAVKLWTSRGFPAAKILMGIPAYAISFTTTSSTLKEIDVSGGKWKSRAYQGVTGVTPKGAPGDSNAPYTDECGTTTAAFTGQWQYRDLISQGLLSKDGSKGLNGYERIFDTCSQTPFLFSPAKRHYIAYDDAQSVKGKTIWAMREGLGGVFVFDSRGFTSDVYAAMKTSLTSRRRRDELPALL</sequence>
<feature type="signal peptide" evidence="1">
    <location>
        <begin position="1"/>
        <end position="21"/>
    </location>
</feature>
<dbReference type="STRING" id="578459.A0A194SAE9"/>
<feature type="chain" id="PRO_5008265581" evidence="1">
    <location>
        <begin position="22"/>
        <end position="416"/>
    </location>
</feature>
<dbReference type="EMBL" id="KQ474074">
    <property type="protein sequence ID" value="KPV77435.1"/>
    <property type="molecule type" value="Genomic_DNA"/>
</dbReference>
<accession>A0A194SAE9</accession>
<reference evidence="3 4" key="1">
    <citation type="journal article" date="2015" name="Front. Microbiol.">
        <title>Genome sequence of the plant growth promoting endophytic yeast Rhodotorula graminis WP1.</title>
        <authorList>
            <person name="Firrincieli A."/>
            <person name="Otillar R."/>
            <person name="Salamov A."/>
            <person name="Schmutz J."/>
            <person name="Khan Z."/>
            <person name="Redman R.S."/>
            <person name="Fleck N.D."/>
            <person name="Lindquist E."/>
            <person name="Grigoriev I.V."/>
            <person name="Doty S.L."/>
        </authorList>
    </citation>
    <scope>NUCLEOTIDE SEQUENCE [LARGE SCALE GENOMIC DNA]</scope>
    <source>
        <strain evidence="3 4">WP1</strain>
    </source>
</reference>
<dbReference type="AlphaFoldDB" id="A0A194SAE9"/>
<dbReference type="GO" id="GO:0008061">
    <property type="term" value="F:chitin binding"/>
    <property type="evidence" value="ECO:0007669"/>
    <property type="project" value="InterPro"/>
</dbReference>
<dbReference type="SMART" id="SM00636">
    <property type="entry name" value="Glyco_18"/>
    <property type="match status" value="1"/>
</dbReference>
<dbReference type="SUPFAM" id="SSF51445">
    <property type="entry name" value="(Trans)glycosidases"/>
    <property type="match status" value="1"/>
</dbReference>
<dbReference type="PANTHER" id="PTHR11177">
    <property type="entry name" value="CHITINASE"/>
    <property type="match status" value="1"/>
</dbReference>
<keyword evidence="1" id="KW-0732">Signal</keyword>
<dbReference type="Gene3D" id="3.10.50.10">
    <property type="match status" value="1"/>
</dbReference>
<dbReference type="InterPro" id="IPR017853">
    <property type="entry name" value="GH"/>
</dbReference>
<gene>
    <name evidence="3" type="ORF">RHOBADRAFT_51291</name>
</gene>
<dbReference type="OrthoDB" id="73875at2759"/>
<protein>
    <submittedName>
        <fullName evidence="3">Glycoside hydrolase family 18 protein</fullName>
    </submittedName>
</protein>
<dbReference type="GO" id="GO:0004568">
    <property type="term" value="F:chitinase activity"/>
    <property type="evidence" value="ECO:0007669"/>
    <property type="project" value="TreeGrafter"/>
</dbReference>
<name>A0A194SAE9_RHOGW</name>
<dbReference type="InterPro" id="IPR029070">
    <property type="entry name" value="Chitinase_insertion_sf"/>
</dbReference>
<feature type="domain" description="GH18" evidence="2">
    <location>
        <begin position="24"/>
        <end position="402"/>
    </location>
</feature>
<dbReference type="RefSeq" id="XP_018273484.1">
    <property type="nucleotide sequence ID" value="XM_018415761.1"/>
</dbReference>
<dbReference type="InterPro" id="IPR050314">
    <property type="entry name" value="Glycosyl_Hydrlase_18"/>
</dbReference>
<organism evidence="3 4">
    <name type="scientific">Rhodotorula graminis (strain WP1)</name>
    <dbReference type="NCBI Taxonomy" id="578459"/>
    <lineage>
        <taxon>Eukaryota</taxon>
        <taxon>Fungi</taxon>
        <taxon>Dikarya</taxon>
        <taxon>Basidiomycota</taxon>
        <taxon>Pucciniomycotina</taxon>
        <taxon>Microbotryomycetes</taxon>
        <taxon>Sporidiobolales</taxon>
        <taxon>Sporidiobolaceae</taxon>
        <taxon>Rhodotorula</taxon>
    </lineage>
</organism>
<dbReference type="InterPro" id="IPR001223">
    <property type="entry name" value="Glyco_hydro18_cat"/>
</dbReference>
<evidence type="ECO:0000313" key="3">
    <source>
        <dbReference type="EMBL" id="KPV77435.1"/>
    </source>
</evidence>
<dbReference type="OMA" id="NANDAPY"/>
<keyword evidence="4" id="KW-1185">Reference proteome</keyword>
<evidence type="ECO:0000259" key="2">
    <source>
        <dbReference type="PROSITE" id="PS51910"/>
    </source>
</evidence>
<keyword evidence="3" id="KW-0378">Hydrolase</keyword>
<proteinExistence type="predicted"/>
<dbReference type="PROSITE" id="PS51910">
    <property type="entry name" value="GH18_2"/>
    <property type="match status" value="1"/>
</dbReference>
<dbReference type="Pfam" id="PF00704">
    <property type="entry name" value="Glyco_hydro_18"/>
    <property type="match status" value="1"/>
</dbReference>
<dbReference type="PANTHER" id="PTHR11177:SF317">
    <property type="entry name" value="CHITINASE 12-RELATED"/>
    <property type="match status" value="1"/>
</dbReference>
<dbReference type="GeneID" id="28976209"/>
<evidence type="ECO:0000256" key="1">
    <source>
        <dbReference type="SAM" id="SignalP"/>
    </source>
</evidence>
<dbReference type="GO" id="GO:0005576">
    <property type="term" value="C:extracellular region"/>
    <property type="evidence" value="ECO:0007669"/>
    <property type="project" value="TreeGrafter"/>
</dbReference>
<dbReference type="SUPFAM" id="SSF54556">
    <property type="entry name" value="Chitinase insertion domain"/>
    <property type="match status" value="1"/>
</dbReference>
<dbReference type="GO" id="GO:0005975">
    <property type="term" value="P:carbohydrate metabolic process"/>
    <property type="evidence" value="ECO:0007669"/>
    <property type="project" value="InterPro"/>
</dbReference>
<dbReference type="Proteomes" id="UP000053890">
    <property type="component" value="Unassembled WGS sequence"/>
</dbReference>
<evidence type="ECO:0000313" key="4">
    <source>
        <dbReference type="Proteomes" id="UP000053890"/>
    </source>
</evidence>